<reference evidence="1" key="2">
    <citation type="submission" date="2020-03" db="EMBL/GenBank/DDBJ databases">
        <title>Walnut 2.0.</title>
        <authorList>
            <person name="Marrano A."/>
            <person name="Britton M."/>
            <person name="Zimin A.V."/>
            <person name="Zaini P.A."/>
            <person name="Workman R."/>
            <person name="Puiu D."/>
            <person name="Bianco L."/>
            <person name="Allen B.J."/>
            <person name="Troggio M."/>
            <person name="Leslie C.A."/>
            <person name="Timp W."/>
            <person name="Dendekar A."/>
            <person name="Salzberg S.L."/>
            <person name="Neale D.B."/>
        </authorList>
    </citation>
    <scope>NUCLEOTIDE SEQUENCE</scope>
    <source>
        <tissue evidence="1">Leaves</tissue>
    </source>
</reference>
<gene>
    <name evidence="1" type="ORF">F2P56_027676</name>
</gene>
<comment type="caution">
    <text evidence="1">The sequence shown here is derived from an EMBL/GenBank/DDBJ whole genome shotgun (WGS) entry which is preliminary data.</text>
</comment>
<name>A0A833WZB3_JUGRE</name>
<proteinExistence type="predicted"/>
<organism evidence="1 2">
    <name type="scientific">Juglans regia</name>
    <name type="common">English walnut</name>
    <dbReference type="NCBI Taxonomy" id="51240"/>
    <lineage>
        <taxon>Eukaryota</taxon>
        <taxon>Viridiplantae</taxon>
        <taxon>Streptophyta</taxon>
        <taxon>Embryophyta</taxon>
        <taxon>Tracheophyta</taxon>
        <taxon>Spermatophyta</taxon>
        <taxon>Magnoliopsida</taxon>
        <taxon>eudicotyledons</taxon>
        <taxon>Gunneridae</taxon>
        <taxon>Pentapetalae</taxon>
        <taxon>rosids</taxon>
        <taxon>fabids</taxon>
        <taxon>Fagales</taxon>
        <taxon>Juglandaceae</taxon>
        <taxon>Juglans</taxon>
    </lineage>
</organism>
<dbReference type="EMBL" id="LIHL02000012">
    <property type="protein sequence ID" value="KAF5452707.1"/>
    <property type="molecule type" value="Genomic_DNA"/>
</dbReference>
<evidence type="ECO:0000313" key="2">
    <source>
        <dbReference type="Proteomes" id="UP000619265"/>
    </source>
</evidence>
<evidence type="ECO:0000313" key="1">
    <source>
        <dbReference type="EMBL" id="KAF5452707.1"/>
    </source>
</evidence>
<feature type="non-terminal residue" evidence="1">
    <location>
        <position position="222"/>
    </location>
</feature>
<protein>
    <submittedName>
        <fullName evidence="1">Uncharacterized protein</fullName>
    </submittedName>
</protein>
<reference evidence="1" key="1">
    <citation type="submission" date="2015-10" db="EMBL/GenBank/DDBJ databases">
        <authorList>
            <person name="Martinez-Garcia P.J."/>
            <person name="Crepeau M.W."/>
            <person name="Puiu D."/>
            <person name="Gonzalez-Ibeas D."/>
            <person name="Whalen J."/>
            <person name="Stevens K."/>
            <person name="Paul R."/>
            <person name="Butterfield T."/>
            <person name="Britton M."/>
            <person name="Reagan R."/>
            <person name="Chakraborty S."/>
            <person name="Walawage S.L."/>
            <person name="Vasquez-Gross H.A."/>
            <person name="Cardeno C."/>
            <person name="Famula R."/>
            <person name="Pratt K."/>
            <person name="Kuruganti S."/>
            <person name="Aradhya M.K."/>
            <person name="Leslie C.A."/>
            <person name="Dandekar A.M."/>
            <person name="Salzberg S.L."/>
            <person name="Wegrzyn J.L."/>
            <person name="Langley C.H."/>
            <person name="Neale D.B."/>
        </authorList>
    </citation>
    <scope>NUCLEOTIDE SEQUENCE</scope>
    <source>
        <tissue evidence="1">Leaves</tissue>
    </source>
</reference>
<dbReference type="Gramene" id="Jr12_14790_p1">
    <property type="protein sequence ID" value="cds.Jr12_14790_p1"/>
    <property type="gene ID" value="Jr12_14790"/>
</dbReference>
<dbReference type="AlphaFoldDB" id="A0A833WZB3"/>
<sequence length="222" mass="25398">MAARPVDDTDGAHQNPVFFPQPLTVIRTVTSTGARISTQIKAEEMTFDEFLKATNTKVIFYIHHSIFTKDDASSWRLDAPYNIDSTLHPLLSLFKLLKIKPYLKAEFTPEELHSRKRVLNLDDDSEEAASMLPIVKRRKGCQQYPEQSKDEQALSESSVNKLVGAAEMYNLEEMEPPYTLMCDLRPYQKQALYWMSELEKGIHAEKAAKTLHPCWAAYQISD</sequence>
<accession>A0A833WZB3</accession>
<dbReference type="Proteomes" id="UP000619265">
    <property type="component" value="Unassembled WGS sequence"/>
</dbReference>